<evidence type="ECO:0000313" key="2">
    <source>
        <dbReference type="WBParaSite" id="ES5_v2.g15437.t1"/>
    </source>
</evidence>
<sequence>MLKLHKPFKLLLNRSSLYNPQCFKSAWIKASSASSKVEIDVESLFIDEKVQHLLKNLTGLDVEGKIFTERNIEQAERSHYALMTDSMLEEVRARMKERATKFLQFVPLKEPRTETFQVLSKDSEIEGFDNCKFVFTDITFDATNQDRTVVIREPDGTLRTALPEEHDRMNRVYYEQPNRPPFPPAVFKDPDLKHALDNDRHEFVLDFATWFYEPDDPSFVQLCHVVFDRTVEANKFEILYSTRHFGSLIFYLIINDNIPPLLNFYGSMGSVRDAANVIRLQKIIFPNWRTAVSFNDSDEKICFDFIKQNRRLKEFVPNLVELIEGPRQQHQQFPRKRFNEQQQQTRDGPNQEQQVSRGRPNEEREEFPRDGPNQEQQPGPNQQRFIPRKNFNEQQRGSNQQRRFPRAKGDDRNKKE</sequence>
<proteinExistence type="predicted"/>
<protein>
    <submittedName>
        <fullName evidence="2">Uncharacterized protein</fullName>
    </submittedName>
</protein>
<evidence type="ECO:0000313" key="1">
    <source>
        <dbReference type="Proteomes" id="UP000887579"/>
    </source>
</evidence>
<name>A0AC34FDP0_9BILA</name>
<organism evidence="1 2">
    <name type="scientific">Panagrolaimus sp. ES5</name>
    <dbReference type="NCBI Taxonomy" id="591445"/>
    <lineage>
        <taxon>Eukaryota</taxon>
        <taxon>Metazoa</taxon>
        <taxon>Ecdysozoa</taxon>
        <taxon>Nematoda</taxon>
        <taxon>Chromadorea</taxon>
        <taxon>Rhabditida</taxon>
        <taxon>Tylenchina</taxon>
        <taxon>Panagrolaimomorpha</taxon>
        <taxon>Panagrolaimoidea</taxon>
        <taxon>Panagrolaimidae</taxon>
        <taxon>Panagrolaimus</taxon>
    </lineage>
</organism>
<dbReference type="WBParaSite" id="ES5_v2.g15437.t1">
    <property type="protein sequence ID" value="ES5_v2.g15437.t1"/>
    <property type="gene ID" value="ES5_v2.g15437"/>
</dbReference>
<dbReference type="Proteomes" id="UP000887579">
    <property type="component" value="Unplaced"/>
</dbReference>
<reference evidence="2" key="1">
    <citation type="submission" date="2022-11" db="UniProtKB">
        <authorList>
            <consortium name="WormBaseParasite"/>
        </authorList>
    </citation>
    <scope>IDENTIFICATION</scope>
</reference>
<accession>A0AC34FDP0</accession>